<feature type="region of interest" description="Disordered" evidence="4">
    <location>
        <begin position="1"/>
        <end position="26"/>
    </location>
</feature>
<evidence type="ECO:0000256" key="2">
    <source>
        <dbReference type="ARBA" id="ARBA00022801"/>
    </source>
</evidence>
<dbReference type="CDD" id="cd11326">
    <property type="entry name" value="AmyAc_Glg_debranch"/>
    <property type="match status" value="1"/>
</dbReference>
<dbReference type="RefSeq" id="WP_380972129.1">
    <property type="nucleotide sequence ID" value="NZ_JBHTEF010000001.1"/>
</dbReference>
<dbReference type="InterPro" id="IPR013780">
    <property type="entry name" value="Glyco_hydro_b"/>
</dbReference>
<dbReference type="Gene3D" id="2.60.40.10">
    <property type="entry name" value="Immunoglobulins"/>
    <property type="match status" value="1"/>
</dbReference>
<evidence type="ECO:0000256" key="1">
    <source>
        <dbReference type="ARBA" id="ARBA00008061"/>
    </source>
</evidence>
<dbReference type="NCBIfam" id="TIGR02100">
    <property type="entry name" value="glgX_debranch"/>
    <property type="match status" value="1"/>
</dbReference>
<feature type="domain" description="Glycosyl hydrolase family 13 catalytic" evidence="5">
    <location>
        <begin position="182"/>
        <end position="616"/>
    </location>
</feature>
<keyword evidence="3 6" id="KW-0326">Glycosidase</keyword>
<dbReference type="Gene3D" id="2.60.40.1180">
    <property type="entry name" value="Golgi alpha-mannosidase II"/>
    <property type="match status" value="1"/>
</dbReference>
<evidence type="ECO:0000313" key="7">
    <source>
        <dbReference type="Proteomes" id="UP001596527"/>
    </source>
</evidence>
<dbReference type="InterPro" id="IPR044505">
    <property type="entry name" value="GlgX_Isoamylase_N_E_set"/>
</dbReference>
<sequence length="769" mass="83528">MASRTGTSPAWEPPAQPIPAPNPTPQRLGVHVRGSGIDIAVVAGRATRVDFCIVNEGGPRFERRWSLRGPVSGVWHGHLDGVGEGLRYGFRVFGPWDPDGGLFHNPAKLLLDPYGRGLEGTVDLGPEIHAHQVDDDLFPTTYPLVKSDLDSAGHVPVSVVTGAPGALSPKPRTPWEETVVYELHVKGFTQLMPEVPETLRGTYAGLAHPAVVAHLRRLGVTAVELLPVHAKHDESFLSDRGLTNYWGYSTLSYFAPEPSYATAAARRRGAQAVVDEFRSMVSDLHDAGLEVILDVVYNHTCEGSDAGPSLCWRGLDSELYYRHTPSRPMQMVDVTGTGNTLNMDHPRVVQMVLDSLRHWSRDLGVDGFRFDLATTLGRFSTGFTPLHPLLVAMGADEELTCDKLIAEPWDLGPGGWQTGGFPTPLSEWNDRFRDSVRSFWLADMRDLSRGRPVQGPNDLATRLSGSADLFTHGAGSDRGCRASVNFVTSHDGFTLADLTAYDHKHNLANLEGDRDGSTHNLSWNHGLEGAVASALTPDGTRDAAGLVEDLFPARQRSQRNLLTTLLVSAGTPMITAGDEFQRTQYGNNNAYCQDGPISWVDWTLSEDQLDQVETARWLLWLRREHPVLRVPGFSTGQAAPGDSIDDVAWLTRAGTPMSQGAWSRQENRVFQMLGSGSPLGDRDKLIVFNGTLDDQAVTLAAGHEAAGWVVVADTSWSNPRQGGIDPSAGLDGLHDLPEGLQGAAAGAALELEPQSMVVLLSDRAVPLRR</sequence>
<dbReference type="InterPro" id="IPR013783">
    <property type="entry name" value="Ig-like_fold"/>
</dbReference>
<feature type="compositionally biased region" description="Pro residues" evidence="4">
    <location>
        <begin position="11"/>
        <end position="24"/>
    </location>
</feature>
<comment type="caution">
    <text evidence="6">The sequence shown here is derived from an EMBL/GenBank/DDBJ whole genome shotgun (WGS) entry which is preliminary data.</text>
</comment>
<protein>
    <submittedName>
        <fullName evidence="6">Glycogen debranching protein GlgX</fullName>
        <ecNumber evidence="6">3.2.1.196</ecNumber>
    </submittedName>
</protein>
<dbReference type="Gene3D" id="3.20.20.80">
    <property type="entry name" value="Glycosidases"/>
    <property type="match status" value="1"/>
</dbReference>
<evidence type="ECO:0000259" key="5">
    <source>
        <dbReference type="SMART" id="SM00642"/>
    </source>
</evidence>
<gene>
    <name evidence="6" type="primary">glgX</name>
    <name evidence="6" type="ORF">ACFQWG_03425</name>
</gene>
<comment type="similarity">
    <text evidence="1">Belongs to the glycosyl hydrolase 13 family.</text>
</comment>
<dbReference type="InterPro" id="IPR014756">
    <property type="entry name" value="Ig_E-set"/>
</dbReference>
<dbReference type="SUPFAM" id="SSF51011">
    <property type="entry name" value="Glycosyl hydrolase domain"/>
    <property type="match status" value="1"/>
</dbReference>
<keyword evidence="2 6" id="KW-0378">Hydrolase</keyword>
<proteinExistence type="inferred from homology"/>
<dbReference type="CDD" id="cd02856">
    <property type="entry name" value="E_set_GDE_Isoamylase_N"/>
    <property type="match status" value="1"/>
</dbReference>
<dbReference type="SUPFAM" id="SSF51445">
    <property type="entry name" value="(Trans)glycosidases"/>
    <property type="match status" value="1"/>
</dbReference>
<accession>A0ABW2SJH8</accession>
<dbReference type="Pfam" id="PF02922">
    <property type="entry name" value="CBM_48"/>
    <property type="match status" value="1"/>
</dbReference>
<dbReference type="InterPro" id="IPR006047">
    <property type="entry name" value="GH13_cat_dom"/>
</dbReference>
<organism evidence="6 7">
    <name type="scientific">Schaalia naturae</name>
    <dbReference type="NCBI Taxonomy" id="635203"/>
    <lineage>
        <taxon>Bacteria</taxon>
        <taxon>Bacillati</taxon>
        <taxon>Actinomycetota</taxon>
        <taxon>Actinomycetes</taxon>
        <taxon>Actinomycetales</taxon>
        <taxon>Actinomycetaceae</taxon>
        <taxon>Schaalia</taxon>
    </lineage>
</organism>
<evidence type="ECO:0000313" key="6">
    <source>
        <dbReference type="EMBL" id="MFC7580274.1"/>
    </source>
</evidence>
<dbReference type="InterPro" id="IPR004193">
    <property type="entry name" value="Glyco_hydro_13_N"/>
</dbReference>
<dbReference type="InterPro" id="IPR017853">
    <property type="entry name" value="GH"/>
</dbReference>
<name>A0ABW2SJH8_9ACTO</name>
<dbReference type="GO" id="GO:0120549">
    <property type="term" value="F:limit dextrin alpha-1,6-maltotetraose-hydrolase activity"/>
    <property type="evidence" value="ECO:0007669"/>
    <property type="project" value="UniProtKB-EC"/>
</dbReference>
<dbReference type="EMBL" id="JBHTEF010000001">
    <property type="protein sequence ID" value="MFC7580274.1"/>
    <property type="molecule type" value="Genomic_DNA"/>
</dbReference>
<dbReference type="InterPro" id="IPR011837">
    <property type="entry name" value="Glycogen_debranch_GlgX"/>
</dbReference>
<dbReference type="PANTHER" id="PTHR43002">
    <property type="entry name" value="GLYCOGEN DEBRANCHING ENZYME"/>
    <property type="match status" value="1"/>
</dbReference>
<reference evidence="7" key="1">
    <citation type="journal article" date="2019" name="Int. J. Syst. Evol. Microbiol.">
        <title>The Global Catalogue of Microorganisms (GCM) 10K type strain sequencing project: providing services to taxonomists for standard genome sequencing and annotation.</title>
        <authorList>
            <consortium name="The Broad Institute Genomics Platform"/>
            <consortium name="The Broad Institute Genome Sequencing Center for Infectious Disease"/>
            <person name="Wu L."/>
            <person name="Ma J."/>
        </authorList>
    </citation>
    <scope>NUCLEOTIDE SEQUENCE [LARGE SCALE GENOMIC DNA]</scope>
    <source>
        <strain evidence="7">CCUG 56698</strain>
    </source>
</reference>
<keyword evidence="7" id="KW-1185">Reference proteome</keyword>
<dbReference type="SUPFAM" id="SSF81296">
    <property type="entry name" value="E set domains"/>
    <property type="match status" value="1"/>
</dbReference>
<dbReference type="Proteomes" id="UP001596527">
    <property type="component" value="Unassembled WGS sequence"/>
</dbReference>
<evidence type="ECO:0000256" key="3">
    <source>
        <dbReference type="ARBA" id="ARBA00023295"/>
    </source>
</evidence>
<evidence type="ECO:0000256" key="4">
    <source>
        <dbReference type="SAM" id="MobiDB-lite"/>
    </source>
</evidence>
<dbReference type="EC" id="3.2.1.196" evidence="6"/>
<dbReference type="SMART" id="SM00642">
    <property type="entry name" value="Aamy"/>
    <property type="match status" value="1"/>
</dbReference>